<feature type="transmembrane region" description="Helical" evidence="1">
    <location>
        <begin position="119"/>
        <end position="138"/>
    </location>
</feature>
<organism evidence="2 3">
    <name type="scientific">Bacillus thermozeamaize</name>
    <dbReference type="NCBI Taxonomy" id="230954"/>
    <lineage>
        <taxon>Bacteria</taxon>
        <taxon>Bacillati</taxon>
        <taxon>Bacillota</taxon>
        <taxon>Bacilli</taxon>
        <taxon>Bacillales</taxon>
        <taxon>Bacillaceae</taxon>
        <taxon>Bacillus</taxon>
    </lineage>
</organism>
<accession>A0A1Y3PRX3</accession>
<keyword evidence="1" id="KW-1133">Transmembrane helix</keyword>
<feature type="transmembrane region" description="Helical" evidence="1">
    <location>
        <begin position="7"/>
        <end position="28"/>
    </location>
</feature>
<evidence type="ECO:0000313" key="3">
    <source>
        <dbReference type="Proteomes" id="UP000196475"/>
    </source>
</evidence>
<gene>
    <name evidence="2" type="ORF">BAA01_11260</name>
</gene>
<keyword evidence="1" id="KW-0472">Membrane</keyword>
<feature type="transmembrane region" description="Helical" evidence="1">
    <location>
        <begin position="80"/>
        <end position="99"/>
    </location>
</feature>
<evidence type="ECO:0008006" key="4">
    <source>
        <dbReference type="Google" id="ProtNLM"/>
    </source>
</evidence>
<proteinExistence type="predicted"/>
<protein>
    <recommendedName>
        <fullName evidence="4">Ferric oxidoreductase domain-containing protein</fullName>
    </recommendedName>
</protein>
<evidence type="ECO:0000313" key="2">
    <source>
        <dbReference type="EMBL" id="OUM90115.1"/>
    </source>
</evidence>
<keyword evidence="1" id="KW-0812">Transmembrane</keyword>
<dbReference type="EMBL" id="LZRT01000021">
    <property type="protein sequence ID" value="OUM90115.1"/>
    <property type="molecule type" value="Genomic_DNA"/>
</dbReference>
<evidence type="ECO:0000256" key="1">
    <source>
        <dbReference type="SAM" id="Phobius"/>
    </source>
</evidence>
<comment type="caution">
    <text evidence="2">The sequence shown here is derived from an EMBL/GenBank/DDBJ whole genome shotgun (WGS) entry which is preliminary data.</text>
</comment>
<sequence length="198" mass="22930">MEKSKKDIIAFLSLLLMIAALFALFVFLQKDTAINNLGSYIGDFVLILVLFSFSLWYINRFLFKKKGKILFSVLILTKKYHMLIGFLVWLLISIHGYYFLFVSDLRYSPEHAEHMSHSIQTGLVAYILLTMLAVVGVLLKKLPNKTRKRIHRITANLLLFIIYLHIGGWLKLLLALLLLGHWIFLGISRMASRRLLHP</sequence>
<reference evidence="3" key="1">
    <citation type="submission" date="2016-06" db="EMBL/GenBank/DDBJ databases">
        <authorList>
            <person name="Nascimento L."/>
            <person name="Pereira R.V."/>
            <person name="Martins L.F."/>
            <person name="Quaggio R.B."/>
            <person name="Silva A.M."/>
            <person name="Setubal J.C."/>
        </authorList>
    </citation>
    <scope>NUCLEOTIDE SEQUENCE [LARGE SCALE GENOMIC DNA]</scope>
</reference>
<name>A0A1Y3PRX3_9BACI</name>
<dbReference type="AlphaFoldDB" id="A0A1Y3PRX3"/>
<feature type="transmembrane region" description="Helical" evidence="1">
    <location>
        <begin position="40"/>
        <end position="59"/>
    </location>
</feature>
<dbReference type="Proteomes" id="UP000196475">
    <property type="component" value="Unassembled WGS sequence"/>
</dbReference>